<dbReference type="SMART" id="SM00471">
    <property type="entry name" value="HDc"/>
    <property type="match status" value="1"/>
</dbReference>
<proteinExistence type="predicted"/>
<sequence length="213" mass="24144">MKEIYPKLISFLEGELSQDTSGHSLDHALRVYHNAKAILSVEGGDERIVLIAALVHDVIDPKLFDDVEEQEKKLIDVLKAMGCGQEEIGSIQYIIQNISFKGGHAQPLKNLEAKIVQDADRLDAIGAIGVGRTFMYGGAKGAKMHDDKLPVMTFENELEYRRHQGTVINHFYEKLFKLKDLMNTETAKEIANNRHRFMEVFVEQFLNEWNGEA</sequence>
<dbReference type="Pfam" id="PF01966">
    <property type="entry name" value="HD"/>
    <property type="match status" value="1"/>
</dbReference>
<evidence type="ECO:0000259" key="1">
    <source>
        <dbReference type="PROSITE" id="PS51831"/>
    </source>
</evidence>
<dbReference type="Gene3D" id="1.10.3210.50">
    <property type="match status" value="1"/>
</dbReference>
<feature type="domain" description="HD" evidence="1">
    <location>
        <begin position="24"/>
        <end position="125"/>
    </location>
</feature>
<protein>
    <submittedName>
        <fullName evidence="2">Phosphohydrolase</fullName>
    </submittedName>
</protein>
<dbReference type="RefSeq" id="WP_262953865.1">
    <property type="nucleotide sequence ID" value="NZ_AP028127.1"/>
</dbReference>
<reference evidence="2" key="1">
    <citation type="journal article" date="2024" name="Int. J. Syst. Evol. Microbiol.">
        <title>Turicibacter faecis sp. nov., isolated from faeces of heart failure mouse model.</title>
        <authorList>
            <person name="Imamura Y."/>
            <person name="Motooka D."/>
            <person name="Nakajima Y."/>
            <person name="Ito S."/>
            <person name="Kitakaze M."/>
            <person name="Iida T."/>
            <person name="Nakamura S."/>
        </authorList>
    </citation>
    <scope>NUCLEOTIDE SEQUENCE</scope>
    <source>
        <strain evidence="2">TC023</strain>
    </source>
</reference>
<dbReference type="PANTHER" id="PTHR33594:SF1">
    <property type="entry name" value="HD_PDEASE DOMAIN-CONTAINING PROTEIN"/>
    <property type="match status" value="1"/>
</dbReference>
<dbReference type="InterPro" id="IPR003607">
    <property type="entry name" value="HD/PDEase_dom"/>
</dbReference>
<dbReference type="InterPro" id="IPR006674">
    <property type="entry name" value="HD_domain"/>
</dbReference>
<dbReference type="SUPFAM" id="SSF109604">
    <property type="entry name" value="HD-domain/PDEase-like"/>
    <property type="match status" value="1"/>
</dbReference>
<evidence type="ECO:0000313" key="2">
    <source>
        <dbReference type="EMBL" id="BEH91833.1"/>
    </source>
</evidence>
<dbReference type="EMBL" id="AP028127">
    <property type="protein sequence ID" value="BEH91833.1"/>
    <property type="molecule type" value="Genomic_DNA"/>
</dbReference>
<dbReference type="PROSITE" id="PS51831">
    <property type="entry name" value="HD"/>
    <property type="match status" value="1"/>
</dbReference>
<keyword evidence="3" id="KW-1185">Reference proteome</keyword>
<dbReference type="CDD" id="cd00077">
    <property type="entry name" value="HDc"/>
    <property type="match status" value="1"/>
</dbReference>
<evidence type="ECO:0000313" key="3">
    <source>
        <dbReference type="Proteomes" id="UP001432099"/>
    </source>
</evidence>
<dbReference type="PANTHER" id="PTHR33594">
    <property type="entry name" value="SUPERFAMILY HYDROLASE, PUTATIVE (AFU_ORTHOLOGUE AFUA_1G03035)-RELATED"/>
    <property type="match status" value="1"/>
</dbReference>
<name>A0ABM8IKQ0_9FIRM</name>
<organism evidence="2 3">
    <name type="scientific">Turicibacter faecis</name>
    <dbReference type="NCBI Taxonomy" id="2963365"/>
    <lineage>
        <taxon>Bacteria</taxon>
        <taxon>Bacillati</taxon>
        <taxon>Bacillota</taxon>
        <taxon>Erysipelotrichia</taxon>
        <taxon>Erysipelotrichales</taxon>
        <taxon>Turicibacteraceae</taxon>
        <taxon>Turicibacter</taxon>
    </lineage>
</organism>
<accession>A0ABM8IKQ0</accession>
<dbReference type="Proteomes" id="UP001432099">
    <property type="component" value="Chromosome"/>
</dbReference>
<gene>
    <name evidence="2" type="ORF">T23_19350</name>
</gene>